<feature type="transmembrane region" description="Helical" evidence="1">
    <location>
        <begin position="96"/>
        <end position="115"/>
    </location>
</feature>
<keyword evidence="1" id="KW-0472">Membrane</keyword>
<protein>
    <recommendedName>
        <fullName evidence="4">Transmembrane protein 138</fullName>
    </recommendedName>
</protein>
<sequence length="243" mass="27518">MGKRYGQARRPAVWPSAGGPPRVARGPYAGAAWSLPCVKAGMANDDLYLGFLSETSGIFIMVIWAIVRAVVFLTTLSSREELEVVGVILHPHLQTFLMTYACVGIYLAILAGFREVTKLSILHLERFYVFSLFTAFIDAYLVFRIATEGRVCTAFVDLRWLRRGAMFVCTFVRFQLSLWSSLYIGFMFLNTWSLFKWIQKKVTVGTRSCLCGMARRSLRLTRTESTALRRAEPTESDTRPNID</sequence>
<feature type="transmembrane region" description="Helical" evidence="1">
    <location>
        <begin position="57"/>
        <end position="76"/>
    </location>
</feature>
<feature type="non-terminal residue" evidence="2">
    <location>
        <position position="243"/>
    </location>
</feature>
<evidence type="ECO:0000313" key="2">
    <source>
        <dbReference type="EMBL" id="CAK0896466.1"/>
    </source>
</evidence>
<feature type="transmembrane region" description="Helical" evidence="1">
    <location>
        <begin position="165"/>
        <end position="189"/>
    </location>
</feature>
<gene>
    <name evidence="2" type="ORF">PCOR1329_LOCUS74924</name>
</gene>
<accession>A0ABN9XAB1</accession>
<comment type="caution">
    <text evidence="2">The sequence shown here is derived from an EMBL/GenBank/DDBJ whole genome shotgun (WGS) entry which is preliminary data.</text>
</comment>
<evidence type="ECO:0000256" key="1">
    <source>
        <dbReference type="SAM" id="Phobius"/>
    </source>
</evidence>
<reference evidence="2" key="1">
    <citation type="submission" date="2023-10" db="EMBL/GenBank/DDBJ databases">
        <authorList>
            <person name="Chen Y."/>
            <person name="Shah S."/>
            <person name="Dougan E. K."/>
            <person name="Thang M."/>
            <person name="Chan C."/>
        </authorList>
    </citation>
    <scope>NUCLEOTIDE SEQUENCE [LARGE SCALE GENOMIC DNA]</scope>
</reference>
<proteinExistence type="predicted"/>
<feature type="transmembrane region" description="Helical" evidence="1">
    <location>
        <begin position="127"/>
        <end position="145"/>
    </location>
</feature>
<dbReference type="EMBL" id="CAUYUJ010020193">
    <property type="protein sequence ID" value="CAK0896466.1"/>
    <property type="molecule type" value="Genomic_DNA"/>
</dbReference>
<organism evidence="2 3">
    <name type="scientific">Prorocentrum cordatum</name>
    <dbReference type="NCBI Taxonomy" id="2364126"/>
    <lineage>
        <taxon>Eukaryota</taxon>
        <taxon>Sar</taxon>
        <taxon>Alveolata</taxon>
        <taxon>Dinophyceae</taxon>
        <taxon>Prorocentrales</taxon>
        <taxon>Prorocentraceae</taxon>
        <taxon>Prorocentrum</taxon>
    </lineage>
</organism>
<evidence type="ECO:0008006" key="4">
    <source>
        <dbReference type="Google" id="ProtNLM"/>
    </source>
</evidence>
<keyword evidence="3" id="KW-1185">Reference proteome</keyword>
<name>A0ABN9XAB1_9DINO</name>
<keyword evidence="1" id="KW-1133">Transmembrane helix</keyword>
<keyword evidence="1" id="KW-0812">Transmembrane</keyword>
<dbReference type="Proteomes" id="UP001189429">
    <property type="component" value="Unassembled WGS sequence"/>
</dbReference>
<evidence type="ECO:0000313" key="3">
    <source>
        <dbReference type="Proteomes" id="UP001189429"/>
    </source>
</evidence>